<dbReference type="InterPro" id="IPR008927">
    <property type="entry name" value="6-PGluconate_DH-like_C_sf"/>
</dbReference>
<dbReference type="KEGG" id="ache:ACHE_70928S"/>
<feature type="domain" description="UDP-glucose/GDP-mannose dehydrogenase C-terminal" evidence="7">
    <location>
        <begin position="401"/>
        <end position="502"/>
    </location>
</feature>
<dbReference type="PIRSF" id="PIRSF000124">
    <property type="entry name" value="UDPglc_GDPman_dh"/>
    <property type="match status" value="1"/>
</dbReference>
<dbReference type="SUPFAM" id="SSF51735">
    <property type="entry name" value="NAD(P)-binding Rossmann-fold domains"/>
    <property type="match status" value="1"/>
</dbReference>
<evidence type="ECO:0000256" key="4">
    <source>
        <dbReference type="ARBA" id="ARBA00023002"/>
    </source>
</evidence>
<protein>
    <recommendedName>
        <fullName evidence="3">UDP-glucose 6-dehydrogenase</fullName>
        <ecNumber evidence="3">1.1.1.22</ecNumber>
    </recommendedName>
</protein>
<dbReference type="SMART" id="SM00984">
    <property type="entry name" value="UDPG_MGDP_dh_C"/>
    <property type="match status" value="1"/>
</dbReference>
<dbReference type="InterPro" id="IPR001732">
    <property type="entry name" value="UDP-Glc/GDP-Man_DH_N"/>
</dbReference>
<evidence type="ECO:0000259" key="7">
    <source>
        <dbReference type="SMART" id="SM00984"/>
    </source>
</evidence>
<dbReference type="InterPro" id="IPR028356">
    <property type="entry name" value="UDPglc_DH_euk"/>
</dbReference>
<keyword evidence="4" id="KW-0560">Oxidoreductase</keyword>
<keyword evidence="5" id="KW-0520">NAD</keyword>
<proteinExistence type="inferred from homology"/>
<sequence>MVPSLLFGALAGFFFLVSCRRYVVCLARRQSQRRVVVKGHTFTDRADDESTQQPRRIEKVRRACFLNTGGENVSALTALVLAVRNPDVQFDVVDRDVRRIAAWNSDCIPVSEPGVDALLFDDAAVEETDEMLYSEEAHRKRRLANVMFSTDVTGCIAAADMVFLGEDTDTNVSFSMLVVRKYADVQTIRTIAQVSSGHKVIVYKGRGNTKAIRQRLDKATTASFDLIANPDFLVTGSIINSLLHPTRVVIGNLADKHSAEAATLLRELYSWISPECIITTDAWSAELGRIATNAMLAQQSATFHALSSICSRTDANGPHVSQIVATDPRLTIRAIGEAAIIDTDQDILRKDVDCLVYLAQELGLAEVAEYWLCVMRVNDVTNHNVAHGMASCLPDRLGNVALLGFSNGEGTLAGVRLIRSLVQRGIPVHIYDPYMTRREILTSVGCNTGVTVMDDMHQAVSGCSAVVLHTDRGLDREVNWEAVAGLMQSPRFFLDPFQVMENMDQYGFRTLQMGRHYSRPTITM</sequence>
<evidence type="ECO:0000256" key="6">
    <source>
        <dbReference type="PIRNR" id="PIRNR000124"/>
    </source>
</evidence>
<comment type="similarity">
    <text evidence="2 6">Belongs to the UDP-glucose/GDP-mannose dehydrogenase family.</text>
</comment>
<dbReference type="SUPFAM" id="SSF48179">
    <property type="entry name" value="6-phosphogluconate dehydrogenase C-terminal domain-like"/>
    <property type="match status" value="1"/>
</dbReference>
<evidence type="ECO:0000256" key="2">
    <source>
        <dbReference type="ARBA" id="ARBA00006601"/>
    </source>
</evidence>
<dbReference type="GO" id="GO:0003979">
    <property type="term" value="F:UDP-glucose 6-dehydrogenase activity"/>
    <property type="evidence" value="ECO:0007669"/>
    <property type="project" value="UniProtKB-EC"/>
</dbReference>
<reference evidence="8" key="2">
    <citation type="submission" date="2021-02" db="EMBL/GenBank/DDBJ databases">
        <title>Aspergillus chevalieri M1 genome sequence.</title>
        <authorList>
            <person name="Kadooka C."/>
            <person name="Mori K."/>
            <person name="Futagami T."/>
        </authorList>
    </citation>
    <scope>NUCLEOTIDE SEQUENCE</scope>
    <source>
        <strain evidence="8">M1</strain>
    </source>
</reference>
<dbReference type="InterPro" id="IPR014027">
    <property type="entry name" value="UDP-Glc/GDP-Man_DH_C"/>
</dbReference>
<dbReference type="AlphaFoldDB" id="A0A7R7VWI8"/>
<dbReference type="GO" id="GO:0005634">
    <property type="term" value="C:nucleus"/>
    <property type="evidence" value="ECO:0007669"/>
    <property type="project" value="TreeGrafter"/>
</dbReference>
<dbReference type="GeneID" id="66986443"/>
<evidence type="ECO:0000256" key="5">
    <source>
        <dbReference type="ARBA" id="ARBA00023027"/>
    </source>
</evidence>
<dbReference type="Gene3D" id="1.20.5.100">
    <property type="entry name" value="Cytochrome c1, transmembrane anchor, C-terminal"/>
    <property type="match status" value="1"/>
</dbReference>
<dbReference type="Proteomes" id="UP000637239">
    <property type="component" value="Chromosome 7"/>
</dbReference>
<keyword evidence="9" id="KW-1185">Reference proteome</keyword>
<dbReference type="GO" id="GO:0006024">
    <property type="term" value="P:glycosaminoglycan biosynthetic process"/>
    <property type="evidence" value="ECO:0007669"/>
    <property type="project" value="TreeGrafter"/>
</dbReference>
<dbReference type="Gene3D" id="3.40.50.720">
    <property type="entry name" value="NAD(P)-binding Rossmann-like Domain"/>
    <property type="match status" value="2"/>
</dbReference>
<evidence type="ECO:0000256" key="3">
    <source>
        <dbReference type="ARBA" id="ARBA00012954"/>
    </source>
</evidence>
<dbReference type="EC" id="1.1.1.22" evidence="3"/>
<reference evidence="8" key="1">
    <citation type="submission" date="2021-01" db="EMBL/GenBank/DDBJ databases">
        <authorList>
            <consortium name="Aspergillus chevalieri M1 genome sequencing consortium"/>
            <person name="Kazuki M."/>
            <person name="Futagami T."/>
        </authorList>
    </citation>
    <scope>NUCLEOTIDE SEQUENCE</scope>
    <source>
        <strain evidence="8">M1</strain>
    </source>
</reference>
<dbReference type="PANTHER" id="PTHR11374:SF57">
    <property type="entry name" value="DEHYDROGENASE UGD1, PUTATIVE (AFU_ORTHOLOGUE AFUA_8G00920)-RELATED"/>
    <property type="match status" value="1"/>
</dbReference>
<dbReference type="InterPro" id="IPR036291">
    <property type="entry name" value="NAD(P)-bd_dom_sf"/>
</dbReference>
<dbReference type="GO" id="GO:0006065">
    <property type="term" value="P:UDP-glucuronate biosynthetic process"/>
    <property type="evidence" value="ECO:0007669"/>
    <property type="project" value="UniProtKB-UniPathway"/>
</dbReference>
<accession>A0A7R7VWI8</accession>
<organism evidence="8 9">
    <name type="scientific">Aspergillus chevalieri</name>
    <name type="common">Eurotium chevalieri</name>
    <dbReference type="NCBI Taxonomy" id="182096"/>
    <lineage>
        <taxon>Eukaryota</taxon>
        <taxon>Fungi</taxon>
        <taxon>Dikarya</taxon>
        <taxon>Ascomycota</taxon>
        <taxon>Pezizomycotina</taxon>
        <taxon>Eurotiomycetes</taxon>
        <taxon>Eurotiomycetidae</taxon>
        <taxon>Eurotiales</taxon>
        <taxon>Aspergillaceae</taxon>
        <taxon>Aspergillus</taxon>
        <taxon>Aspergillus subgen. Aspergillus</taxon>
    </lineage>
</organism>
<dbReference type="InterPro" id="IPR014026">
    <property type="entry name" value="UDP-Glc/GDP-Man_DH_dimer"/>
</dbReference>
<dbReference type="Pfam" id="PF03721">
    <property type="entry name" value="UDPG_MGDP_dh_N"/>
    <property type="match status" value="1"/>
</dbReference>
<dbReference type="SUPFAM" id="SSF52413">
    <property type="entry name" value="UDP-glucose/GDP-mannose dehydrogenase C-terminal domain"/>
    <property type="match status" value="1"/>
</dbReference>
<dbReference type="InterPro" id="IPR036220">
    <property type="entry name" value="UDP-Glc/GDP-Man_DH_C_sf"/>
</dbReference>
<evidence type="ECO:0000313" key="9">
    <source>
        <dbReference type="Proteomes" id="UP000637239"/>
    </source>
</evidence>
<dbReference type="UniPathway" id="UPA00038">
    <property type="reaction ID" value="UER00491"/>
</dbReference>
<gene>
    <name evidence="8" type="ORF">ACHE_70928S</name>
</gene>
<evidence type="ECO:0000313" key="8">
    <source>
        <dbReference type="EMBL" id="BCR92085.1"/>
    </source>
</evidence>
<dbReference type="Pfam" id="PF03720">
    <property type="entry name" value="UDPG_MGDP_dh_C"/>
    <property type="match status" value="1"/>
</dbReference>
<dbReference type="GO" id="GO:0051287">
    <property type="term" value="F:NAD binding"/>
    <property type="evidence" value="ECO:0007669"/>
    <property type="project" value="InterPro"/>
</dbReference>
<comment type="pathway">
    <text evidence="1">Nucleotide-sugar biosynthesis; UDP-alpha-D-glucuronate biosynthesis; UDP-alpha-D-glucuronate from UDP-alpha-D-glucose: step 1/1.</text>
</comment>
<dbReference type="RefSeq" id="XP_043140607.1">
    <property type="nucleotide sequence ID" value="XM_043283316.1"/>
</dbReference>
<dbReference type="PANTHER" id="PTHR11374">
    <property type="entry name" value="UDP-GLUCOSE DEHYDROGENASE/UDP-MANNAC DEHYDROGENASE"/>
    <property type="match status" value="1"/>
</dbReference>
<name>A0A7R7VWI8_ASPCH</name>
<dbReference type="Pfam" id="PF00984">
    <property type="entry name" value="UDPG_MGDP_dh"/>
    <property type="match status" value="1"/>
</dbReference>
<dbReference type="EMBL" id="AP024422">
    <property type="protein sequence ID" value="BCR92085.1"/>
    <property type="molecule type" value="Genomic_DNA"/>
</dbReference>
<evidence type="ECO:0000256" key="1">
    <source>
        <dbReference type="ARBA" id="ARBA00004701"/>
    </source>
</evidence>
<dbReference type="InterPro" id="IPR017476">
    <property type="entry name" value="UDP-Glc/GDP-Man"/>
</dbReference>